<dbReference type="Proteomes" id="UP000317982">
    <property type="component" value="Unassembled WGS sequence"/>
</dbReference>
<accession>A0A545AH31</accession>
<evidence type="ECO:0000313" key="1">
    <source>
        <dbReference type="EMBL" id="TQS40624.1"/>
    </source>
</evidence>
<evidence type="ECO:0000313" key="2">
    <source>
        <dbReference type="Proteomes" id="UP000317982"/>
    </source>
</evidence>
<gene>
    <name evidence="1" type="ORF">FL583_33820</name>
</gene>
<dbReference type="OrthoDB" id="3691235at2"/>
<reference evidence="1 2" key="1">
    <citation type="submission" date="2019-07" db="EMBL/GenBank/DDBJ databases">
        <title>Cryptosporangium phraense sp. nov., isolated from plant litter.</title>
        <authorList>
            <person name="Suriyachadkun C."/>
        </authorList>
    </citation>
    <scope>NUCLEOTIDE SEQUENCE [LARGE SCALE GENOMIC DNA]</scope>
    <source>
        <strain evidence="1 2">A-T 5661</strain>
    </source>
</reference>
<proteinExistence type="predicted"/>
<dbReference type="SUPFAM" id="SSF140453">
    <property type="entry name" value="EsxAB dimer-like"/>
    <property type="match status" value="1"/>
</dbReference>
<comment type="caution">
    <text evidence="1">The sequence shown here is derived from an EMBL/GenBank/DDBJ whole genome shotgun (WGS) entry which is preliminary data.</text>
</comment>
<name>A0A545AH31_9ACTN</name>
<protein>
    <submittedName>
        <fullName evidence="1">Uncharacterized protein</fullName>
    </submittedName>
</protein>
<dbReference type="InParanoid" id="A0A545AH31"/>
<dbReference type="RefSeq" id="WP_142708963.1">
    <property type="nucleotide sequence ID" value="NZ_VIRS01000037.1"/>
</dbReference>
<sequence length="95" mass="10450">MAEFNVLYGPAREAYESLKSRFTTLSNALDDLNAVLATVDTEVEGKAKPLWQDQQATWNGNYTEMATDLNVGAATVNQVTDIYDDGDLTAARIFN</sequence>
<organism evidence="1 2">
    <name type="scientific">Cryptosporangium phraense</name>
    <dbReference type="NCBI Taxonomy" id="2593070"/>
    <lineage>
        <taxon>Bacteria</taxon>
        <taxon>Bacillati</taxon>
        <taxon>Actinomycetota</taxon>
        <taxon>Actinomycetes</taxon>
        <taxon>Cryptosporangiales</taxon>
        <taxon>Cryptosporangiaceae</taxon>
        <taxon>Cryptosporangium</taxon>
    </lineage>
</organism>
<dbReference type="AlphaFoldDB" id="A0A545AH31"/>
<keyword evidence="2" id="KW-1185">Reference proteome</keyword>
<dbReference type="EMBL" id="VIRS01000037">
    <property type="protein sequence ID" value="TQS40624.1"/>
    <property type="molecule type" value="Genomic_DNA"/>
</dbReference>
<dbReference type="InterPro" id="IPR036689">
    <property type="entry name" value="ESAT-6-like_sf"/>
</dbReference>
<dbReference type="Gene3D" id="1.10.287.1060">
    <property type="entry name" value="ESAT-6-like"/>
    <property type="match status" value="1"/>
</dbReference>